<dbReference type="PANTHER" id="PTHR10194:SF60">
    <property type="entry name" value="RAS GTPASE-ACTIVATING PROTEIN RASKOL"/>
    <property type="match status" value="1"/>
</dbReference>
<gene>
    <name evidence="4" type="ORF">BRENAR_LOCUS3132</name>
</gene>
<dbReference type="InterPro" id="IPR001936">
    <property type="entry name" value="RasGAP_dom"/>
</dbReference>
<dbReference type="CDD" id="cd00030">
    <property type="entry name" value="C2"/>
    <property type="match status" value="1"/>
</dbReference>
<evidence type="ECO:0000313" key="5">
    <source>
        <dbReference type="Proteomes" id="UP000290900"/>
    </source>
</evidence>
<dbReference type="InParanoid" id="A0A448YNC9"/>
<dbReference type="InterPro" id="IPR008936">
    <property type="entry name" value="Rho_GTPase_activation_prot"/>
</dbReference>
<dbReference type="GO" id="GO:0005096">
    <property type="term" value="F:GTPase activator activity"/>
    <property type="evidence" value="ECO:0007669"/>
    <property type="project" value="UniProtKB-KW"/>
</dbReference>
<feature type="region of interest" description="Disordered" evidence="2">
    <location>
        <begin position="943"/>
        <end position="973"/>
    </location>
</feature>
<proteinExistence type="predicted"/>
<dbReference type="STRING" id="13370.A0A448YNC9"/>
<dbReference type="Gene3D" id="1.10.506.10">
    <property type="entry name" value="GTPase Activation - p120gap, domain 1"/>
    <property type="match status" value="1"/>
</dbReference>
<dbReference type="OrthoDB" id="3995228at2759"/>
<protein>
    <submittedName>
        <fullName evidence="4">DEKNAAC103313</fullName>
    </submittedName>
</protein>
<feature type="region of interest" description="Disordered" evidence="2">
    <location>
        <begin position="532"/>
        <end position="552"/>
    </location>
</feature>
<dbReference type="PROSITE" id="PS00509">
    <property type="entry name" value="RAS_GTPASE_ACTIV_1"/>
    <property type="match status" value="1"/>
</dbReference>
<dbReference type="Pfam" id="PF00616">
    <property type="entry name" value="RasGAP"/>
    <property type="match status" value="2"/>
</dbReference>
<dbReference type="AlphaFoldDB" id="A0A448YNC9"/>
<accession>A0A448YNC9</accession>
<keyword evidence="5" id="KW-1185">Reference proteome</keyword>
<dbReference type="SMART" id="SM00323">
    <property type="entry name" value="RasGAP"/>
    <property type="match status" value="1"/>
</dbReference>
<sequence length="984" mass="111732">MTDSQTTTTLPKSLSSLSDSMLSHRGQFFSKEVEWAYSFNPNSSESSKPDHWKKMPLEINAMGQLKAHGSVVIVPHVQKCQLTVFQGYRIIKVGITSQKVIFFRTPTIDLYRELLACFIAWQNLKPSGITAKWNYSKSIVYDSSMQANDVLVCRFKVYGPTPTNKKVKPLKDTPPCPLYSADPNSGISEDWFVAIGHLLPTGVLNLLCESDGSILYSVNVASLFSSEIREVHHSVTQTSNVLFLGIIDDLRTLHGCADDFGTSKPFISPSNTASTTEIKKLAHVKRILVDFDLRIDLEDWLVALRSVSALEYVGNQLSQKHLRIVRDVNLEVLEATFDKTTLANPSQNVYCELRMWDALWFRTSIVKNSPTSGCFWKENIDLVLPPGTEYFKILVKASKSADEYDSSGIDTDITIGACFITPNLFAQNQFLTKVPIFNSKNRVLGQLTVNMSVDETHVLPFKSYQVFEMMLINMDISKLIGFIAPLTDSSNLEPWSIMLLDVFQTLHKEHEFFGCLLKRELAPIDSIARSNRISRGNNSQPSSPDPSLSVPQRSTFSTFNTIFRGNSMFSKSLEKYDIRIGQEYLEKLLGAFILQVVNEDLDCECDPKVCPDSYKEHYASLLRYLEILWHRIYITSNDLPTEMKLEWRTLRRNVELSVEPDDTETPLNALSAFIFLRFLCPAILNPQLFNLTQRHHSGRISRTLTLIAKVMMIFSNRSRFQPHKDPSLMKLNEDFIDRHKDEVLVYFDRVTGCKMDFNEKILELSNLKDRLSLNASSEVLNELPTMPYLIDKYLNLAKLAQILYAHGGGLAQRNTDRSNEKLELLGFDDSDLGTGDFLRNLLDESDEEFSNILFKRDFSIKELSDQATLLIQKTHSLDKILSKPETASEFSDESWKTFVDLCLTAVRLTKDDRVVYDQFVAHNPALGKKEGSLEEFLESLESNRAPPKSAVNGARKKSSLNNEKPDDGHGKSVFKKLFRRRSLI</sequence>
<dbReference type="InterPro" id="IPR023152">
    <property type="entry name" value="RasGAP_CS"/>
</dbReference>
<evidence type="ECO:0000256" key="2">
    <source>
        <dbReference type="SAM" id="MobiDB-lite"/>
    </source>
</evidence>
<dbReference type="Proteomes" id="UP000290900">
    <property type="component" value="Unassembled WGS sequence"/>
</dbReference>
<organism evidence="4 5">
    <name type="scientific">Brettanomyces naardenensis</name>
    <name type="common">Yeast</name>
    <dbReference type="NCBI Taxonomy" id="13370"/>
    <lineage>
        <taxon>Eukaryota</taxon>
        <taxon>Fungi</taxon>
        <taxon>Dikarya</taxon>
        <taxon>Ascomycota</taxon>
        <taxon>Saccharomycotina</taxon>
        <taxon>Pichiomycetes</taxon>
        <taxon>Pichiales</taxon>
        <taxon>Pichiaceae</taxon>
        <taxon>Brettanomyces</taxon>
    </lineage>
</organism>
<dbReference type="PANTHER" id="PTHR10194">
    <property type="entry name" value="RAS GTPASE-ACTIVATING PROTEINS"/>
    <property type="match status" value="1"/>
</dbReference>
<dbReference type="InterPro" id="IPR039360">
    <property type="entry name" value="Ras_GTPase"/>
</dbReference>
<dbReference type="PROSITE" id="PS50018">
    <property type="entry name" value="RAS_GTPASE_ACTIV_2"/>
    <property type="match status" value="1"/>
</dbReference>
<evidence type="ECO:0000313" key="4">
    <source>
        <dbReference type="EMBL" id="VEU22401.1"/>
    </source>
</evidence>
<dbReference type="EMBL" id="CAACVR010000023">
    <property type="protein sequence ID" value="VEU22401.1"/>
    <property type="molecule type" value="Genomic_DNA"/>
</dbReference>
<dbReference type="FunCoup" id="A0A448YNC9">
    <property type="interactions" value="76"/>
</dbReference>
<evidence type="ECO:0000259" key="3">
    <source>
        <dbReference type="PROSITE" id="PS50018"/>
    </source>
</evidence>
<name>A0A448YNC9_BRENA</name>
<evidence type="ECO:0000256" key="1">
    <source>
        <dbReference type="ARBA" id="ARBA00022468"/>
    </source>
</evidence>
<dbReference type="GO" id="GO:0007165">
    <property type="term" value="P:signal transduction"/>
    <property type="evidence" value="ECO:0007669"/>
    <property type="project" value="UniProtKB-ARBA"/>
</dbReference>
<feature type="domain" description="Ras-GAP" evidence="3">
    <location>
        <begin position="491"/>
        <end position="716"/>
    </location>
</feature>
<keyword evidence="1" id="KW-0343">GTPase activation</keyword>
<dbReference type="SUPFAM" id="SSF48350">
    <property type="entry name" value="GTPase activation domain, GAP"/>
    <property type="match status" value="1"/>
</dbReference>
<dbReference type="CDD" id="cd05137">
    <property type="entry name" value="RasGAP_CLA2_BUD2"/>
    <property type="match status" value="1"/>
</dbReference>
<reference evidence="4 5" key="1">
    <citation type="submission" date="2018-12" db="EMBL/GenBank/DDBJ databases">
        <authorList>
            <person name="Tiukova I."/>
            <person name="Dainat J."/>
        </authorList>
    </citation>
    <scope>NUCLEOTIDE SEQUENCE [LARGE SCALE GENOMIC DNA]</scope>
</reference>